<dbReference type="GO" id="GO:0005524">
    <property type="term" value="F:ATP binding"/>
    <property type="evidence" value="ECO:0007669"/>
    <property type="project" value="UniProtKB-KW"/>
</dbReference>
<dbReference type="InterPro" id="IPR014277">
    <property type="entry name" value="Orc1/Cdc6_arc"/>
</dbReference>
<dbReference type="PANTHER" id="PTHR10763:SF26">
    <property type="entry name" value="CELL DIVISION CONTROL PROTEIN 6 HOMOLOG"/>
    <property type="match status" value="1"/>
</dbReference>
<dbReference type="Gene3D" id="3.40.50.300">
    <property type="entry name" value="P-loop containing nucleotide triphosphate hydrolases"/>
    <property type="match status" value="1"/>
</dbReference>
<dbReference type="InterPro" id="IPR049945">
    <property type="entry name" value="AAA_22"/>
</dbReference>
<feature type="domain" description="Cdc6 C-terminal" evidence="5">
    <location>
        <begin position="299"/>
        <end position="373"/>
    </location>
</feature>
<evidence type="ECO:0000313" key="6">
    <source>
        <dbReference type="EMBL" id="KUG13674.1"/>
    </source>
</evidence>
<dbReference type="NCBIfam" id="TIGR02928">
    <property type="entry name" value="orc1/cdc6 family replication initiation protein"/>
    <property type="match status" value="1"/>
</dbReference>
<dbReference type="InterPro" id="IPR015163">
    <property type="entry name" value="Cdc6_C"/>
</dbReference>
<evidence type="ECO:0000256" key="2">
    <source>
        <dbReference type="ARBA" id="ARBA00022705"/>
    </source>
</evidence>
<dbReference type="GO" id="GO:0016887">
    <property type="term" value="F:ATP hydrolysis activity"/>
    <property type="evidence" value="ECO:0007669"/>
    <property type="project" value="InterPro"/>
</dbReference>
<dbReference type="HAMAP" id="MF_01407">
    <property type="entry name" value="ORC1_type_DNA_replic_protein"/>
    <property type="match status" value="1"/>
</dbReference>
<dbReference type="SMART" id="SM01074">
    <property type="entry name" value="Cdc6_C"/>
    <property type="match status" value="1"/>
</dbReference>
<accession>A0A0W8EYF3</accession>
<proteinExistence type="inferred from homology"/>
<dbReference type="CDD" id="cd18139">
    <property type="entry name" value="HLD_clamp_RarA"/>
    <property type="match status" value="1"/>
</dbReference>
<comment type="similarity">
    <text evidence="1">Belongs to the CDC6/cdc18 family.</text>
</comment>
<dbReference type="Pfam" id="PF09079">
    <property type="entry name" value="WHD_Cdc6"/>
    <property type="match status" value="1"/>
</dbReference>
<dbReference type="PANTHER" id="PTHR10763">
    <property type="entry name" value="CELL DIVISION CONTROL PROTEIN 6-RELATED"/>
    <property type="match status" value="1"/>
</dbReference>
<dbReference type="InterPro" id="IPR036390">
    <property type="entry name" value="WH_DNA-bd_sf"/>
</dbReference>
<reference evidence="6" key="1">
    <citation type="journal article" date="2015" name="Proc. Natl. Acad. Sci. U.S.A.">
        <title>Networks of energetic and metabolic interactions define dynamics in microbial communities.</title>
        <authorList>
            <person name="Embree M."/>
            <person name="Liu J.K."/>
            <person name="Al-Bassam M.M."/>
            <person name="Zengler K."/>
        </authorList>
    </citation>
    <scope>NUCLEOTIDE SEQUENCE</scope>
</reference>
<evidence type="ECO:0000256" key="4">
    <source>
        <dbReference type="ARBA" id="ARBA00022840"/>
    </source>
</evidence>
<dbReference type="EMBL" id="LNQE01001709">
    <property type="protein sequence ID" value="KUG13674.1"/>
    <property type="molecule type" value="Genomic_DNA"/>
</dbReference>
<dbReference type="InterPro" id="IPR036388">
    <property type="entry name" value="WH-like_DNA-bd_sf"/>
</dbReference>
<dbReference type="SUPFAM" id="SSF46785">
    <property type="entry name" value="Winged helix' DNA-binding domain"/>
    <property type="match status" value="1"/>
</dbReference>
<dbReference type="SUPFAM" id="SSF52540">
    <property type="entry name" value="P-loop containing nucleoside triphosphate hydrolases"/>
    <property type="match status" value="1"/>
</dbReference>
<comment type="caution">
    <text evidence="6">The sequence shown here is derived from an EMBL/GenBank/DDBJ whole genome shotgun (WGS) entry which is preliminary data.</text>
</comment>
<dbReference type="Gene3D" id="1.10.10.10">
    <property type="entry name" value="Winged helix-like DNA-binding domain superfamily/Winged helix DNA-binding domain"/>
    <property type="match status" value="1"/>
</dbReference>
<dbReference type="InterPro" id="IPR055237">
    <property type="entry name" value="Cdc6_lid"/>
</dbReference>
<keyword evidence="2" id="KW-0235">DNA replication</keyword>
<dbReference type="Pfam" id="PF13401">
    <property type="entry name" value="AAA_22"/>
    <property type="match status" value="1"/>
</dbReference>
<name>A0A0W8EYF3_9ZZZZ</name>
<keyword evidence="4" id="KW-0067">ATP-binding</keyword>
<dbReference type="Pfam" id="PF22703">
    <property type="entry name" value="Cdc6_lid"/>
    <property type="match status" value="1"/>
</dbReference>
<dbReference type="InterPro" id="IPR027417">
    <property type="entry name" value="P-loop_NTPase"/>
</dbReference>
<sequence>MKKYLYSDETLFRNGDLFEIDHLPEEFNYRESQMQDIAFALQPGLHGGRPLNMALRGLPGTGKTTAVRRIFSEVEETTRRLVPVYVNCQTEQTKFAVFAKIFAKLHGHQPPPTGTPVRKLIYDVGKTLSEKGIVLTVCLDDANYLLVNKALNEILYTVLRLYEEFPNARTGVILPMSSIDVHLPQELDPCVLSVLQLKEVYFAPYTEDEISEILKDRIRKGLYPNIVPESVFDLIIEQTMRCGDLRVGLNLVKQSVLTAERAGRPALIIEDVISAYEISKYVHLSASVRALTTDEKSLLYQIADMAVDTKSYLTSGAVYEVATNKVQMSYTGFYEKLRKFDQMRLVELSHLNHGGRTREIALRYDPEKVKEVCG</sequence>
<protein>
    <submittedName>
        <fullName evidence="6">Origin of replication recognition protein</fullName>
    </submittedName>
</protein>
<evidence type="ECO:0000256" key="3">
    <source>
        <dbReference type="ARBA" id="ARBA00022741"/>
    </source>
</evidence>
<dbReference type="InterPro" id="IPR050311">
    <property type="entry name" value="ORC1/CDC6"/>
</dbReference>
<dbReference type="Gene3D" id="1.10.8.60">
    <property type="match status" value="1"/>
</dbReference>
<dbReference type="AlphaFoldDB" id="A0A0W8EYF3"/>
<evidence type="ECO:0000256" key="1">
    <source>
        <dbReference type="ARBA" id="ARBA00006184"/>
    </source>
</evidence>
<organism evidence="6">
    <name type="scientific">hydrocarbon metagenome</name>
    <dbReference type="NCBI Taxonomy" id="938273"/>
    <lineage>
        <taxon>unclassified sequences</taxon>
        <taxon>metagenomes</taxon>
        <taxon>ecological metagenomes</taxon>
    </lineage>
</organism>
<keyword evidence="3" id="KW-0547">Nucleotide-binding</keyword>
<dbReference type="NCBIfam" id="NF001624">
    <property type="entry name" value="PRK00411.1-2"/>
    <property type="match status" value="1"/>
</dbReference>
<evidence type="ECO:0000259" key="5">
    <source>
        <dbReference type="SMART" id="SM01074"/>
    </source>
</evidence>
<dbReference type="GO" id="GO:0006260">
    <property type="term" value="P:DNA replication"/>
    <property type="evidence" value="ECO:0007669"/>
    <property type="project" value="UniProtKB-KW"/>
</dbReference>
<gene>
    <name evidence="6" type="ORF">ASZ90_016327</name>
</gene>